<dbReference type="InterPro" id="IPR011009">
    <property type="entry name" value="Kinase-like_dom_sf"/>
</dbReference>
<dbReference type="EMBL" id="JEMT01017843">
    <property type="protein sequence ID" value="EXX67331.1"/>
    <property type="molecule type" value="Genomic_DNA"/>
</dbReference>
<dbReference type="OrthoDB" id="122279at2759"/>
<dbReference type="SUPFAM" id="SSF56112">
    <property type="entry name" value="Protein kinase-like (PK-like)"/>
    <property type="match status" value="1"/>
</dbReference>
<dbReference type="PANTHER" id="PTHR44329:SF298">
    <property type="entry name" value="MIXED LINEAGE KINASE DOMAIN-LIKE PROTEIN"/>
    <property type="match status" value="1"/>
</dbReference>
<evidence type="ECO:0000313" key="5">
    <source>
        <dbReference type="Proteomes" id="UP000022910"/>
    </source>
</evidence>
<dbReference type="GO" id="GO:0005524">
    <property type="term" value="F:ATP binding"/>
    <property type="evidence" value="ECO:0007669"/>
    <property type="project" value="UniProtKB-KW"/>
</dbReference>
<keyword evidence="4" id="KW-0808">Transferase</keyword>
<dbReference type="SMR" id="A0A015L4C8"/>
<sequence length="440" mass="50396">METKDIVQNSVKFVKSIEPSLCELCGQKNTHRNWCNSCYAKLFQEQAVNWTSGNHDVDEFILQAQIDAKSHFEVIEWIPYENFSNIQYLAKGGYGEVYLANWDEGMITCWIDEFKDWFRDSGQKVVLKSLFDSKNKIKEFLDELRLQVKSFDTAGTLGITLCFGITRNPKDGNFMMVMQYGPWGSLRKYLDKKFKILVWHKKLDILCDIIRGILSIHRAGLTHRDLHGGNIVMDKNYTRITDFGLSKLVVKESSSKKNKIFGVLPFVAPEVLCGNDYNKPADIYSFGIIMNEMATGIPPFNDIPHDSGLALQIMNGLRPNINKKLTPQLIIDLIKQCWDNVPEKRPTAEILVEILRKMKDESIINTTELYKQIKVIEKSIELDQKILDVKDSSITYETHPQAVYKSRSLEINKSSKINSEPTIESSLMDLVVPDDSDDDC</sequence>
<dbReference type="Pfam" id="PF07714">
    <property type="entry name" value="PK_Tyr_Ser-Thr"/>
    <property type="match status" value="1"/>
</dbReference>
<evidence type="ECO:0000259" key="3">
    <source>
        <dbReference type="PROSITE" id="PS50011"/>
    </source>
</evidence>
<keyword evidence="1" id="KW-0547">Nucleotide-binding</keyword>
<organism evidence="4 5">
    <name type="scientific">Rhizophagus irregularis (strain DAOM 197198w)</name>
    <name type="common">Glomus intraradices</name>
    <dbReference type="NCBI Taxonomy" id="1432141"/>
    <lineage>
        <taxon>Eukaryota</taxon>
        <taxon>Fungi</taxon>
        <taxon>Fungi incertae sedis</taxon>
        <taxon>Mucoromycota</taxon>
        <taxon>Glomeromycotina</taxon>
        <taxon>Glomeromycetes</taxon>
        <taxon>Glomerales</taxon>
        <taxon>Glomeraceae</taxon>
        <taxon>Rhizophagus</taxon>
    </lineage>
</organism>
<dbReference type="PANTHER" id="PTHR44329">
    <property type="entry name" value="SERINE/THREONINE-PROTEIN KINASE TNNI3K-RELATED"/>
    <property type="match status" value="1"/>
</dbReference>
<dbReference type="HOGENOM" id="CLU_000288_7_34_1"/>
<keyword evidence="4" id="KW-0418">Kinase</keyword>
<name>A0A015L4C8_RHIIW</name>
<keyword evidence="2" id="KW-0067">ATP-binding</keyword>
<accession>A0A015L4C8</accession>
<evidence type="ECO:0000256" key="1">
    <source>
        <dbReference type="ARBA" id="ARBA00022741"/>
    </source>
</evidence>
<dbReference type="GO" id="GO:0004674">
    <property type="term" value="F:protein serine/threonine kinase activity"/>
    <property type="evidence" value="ECO:0007669"/>
    <property type="project" value="TreeGrafter"/>
</dbReference>
<dbReference type="InterPro" id="IPR051681">
    <property type="entry name" value="Ser/Thr_Kinases-Pseudokinases"/>
</dbReference>
<feature type="domain" description="Protein kinase" evidence="3">
    <location>
        <begin position="83"/>
        <end position="363"/>
    </location>
</feature>
<dbReference type="InterPro" id="IPR001245">
    <property type="entry name" value="Ser-Thr/Tyr_kinase_cat_dom"/>
</dbReference>
<dbReference type="Proteomes" id="UP000022910">
    <property type="component" value="Unassembled WGS sequence"/>
</dbReference>
<dbReference type="Gene3D" id="1.10.510.10">
    <property type="entry name" value="Transferase(Phosphotransferase) domain 1"/>
    <property type="match status" value="1"/>
</dbReference>
<protein>
    <submittedName>
        <fullName evidence="4">Polo kinase CDC5</fullName>
    </submittedName>
</protein>
<evidence type="ECO:0000256" key="2">
    <source>
        <dbReference type="ARBA" id="ARBA00022840"/>
    </source>
</evidence>
<dbReference type="AlphaFoldDB" id="A0A015L4C8"/>
<gene>
    <name evidence="4" type="ORF">RirG_115370</name>
</gene>
<dbReference type="PROSITE" id="PS50011">
    <property type="entry name" value="PROTEIN_KINASE_DOM"/>
    <property type="match status" value="1"/>
</dbReference>
<reference evidence="4 5" key="1">
    <citation type="submission" date="2014-02" db="EMBL/GenBank/DDBJ databases">
        <title>Single nucleus genome sequencing reveals high similarity among nuclei of an endomycorrhizal fungus.</title>
        <authorList>
            <person name="Lin K."/>
            <person name="Geurts R."/>
            <person name="Zhang Z."/>
            <person name="Limpens E."/>
            <person name="Saunders D.G."/>
            <person name="Mu D."/>
            <person name="Pang E."/>
            <person name="Cao H."/>
            <person name="Cha H."/>
            <person name="Lin T."/>
            <person name="Zhou Q."/>
            <person name="Shang Y."/>
            <person name="Li Y."/>
            <person name="Ivanov S."/>
            <person name="Sharma T."/>
            <person name="Velzen R.V."/>
            <person name="Ruijter N.D."/>
            <person name="Aanen D.K."/>
            <person name="Win J."/>
            <person name="Kamoun S."/>
            <person name="Bisseling T."/>
            <person name="Huang S."/>
        </authorList>
    </citation>
    <scope>NUCLEOTIDE SEQUENCE [LARGE SCALE GENOMIC DNA]</scope>
    <source>
        <strain evidence="5">DAOM197198w</strain>
    </source>
</reference>
<keyword evidence="5" id="KW-1185">Reference proteome</keyword>
<comment type="caution">
    <text evidence="4">The sequence shown here is derived from an EMBL/GenBank/DDBJ whole genome shotgun (WGS) entry which is preliminary data.</text>
</comment>
<evidence type="ECO:0000313" key="4">
    <source>
        <dbReference type="EMBL" id="EXX67331.1"/>
    </source>
</evidence>
<dbReference type="InterPro" id="IPR000719">
    <property type="entry name" value="Prot_kinase_dom"/>
</dbReference>
<proteinExistence type="predicted"/>